<dbReference type="RefSeq" id="WP_054340378.1">
    <property type="nucleotide sequence ID" value="NZ_FTOE01000006.1"/>
</dbReference>
<dbReference type="InterPro" id="IPR025140">
    <property type="entry name" value="Holin_2-3"/>
</dbReference>
<dbReference type="Proteomes" id="UP000185999">
    <property type="component" value="Unassembled WGS sequence"/>
</dbReference>
<keyword evidence="1" id="KW-0472">Membrane</keyword>
<feature type="transmembrane region" description="Helical" evidence="1">
    <location>
        <begin position="76"/>
        <end position="93"/>
    </location>
</feature>
<dbReference type="AlphaFoldDB" id="A0A1N7MQ14"/>
<gene>
    <name evidence="2" type="ORF">SAMN05421760_106254</name>
</gene>
<proteinExistence type="predicted"/>
<dbReference type="Gene3D" id="1.20.1640.10">
    <property type="entry name" value="Multidrug efflux transporter AcrB transmembrane domain"/>
    <property type="match status" value="1"/>
</dbReference>
<name>A0A1N7MQ14_9GAMM</name>
<dbReference type="Pfam" id="PF13272">
    <property type="entry name" value="Holin_2-3"/>
    <property type="match status" value="1"/>
</dbReference>
<feature type="transmembrane region" description="Helical" evidence="1">
    <location>
        <begin position="34"/>
        <end position="55"/>
    </location>
</feature>
<dbReference type="SUPFAM" id="SSF82866">
    <property type="entry name" value="Multidrug efflux transporter AcrB transmembrane domain"/>
    <property type="match status" value="1"/>
</dbReference>
<evidence type="ECO:0000256" key="1">
    <source>
        <dbReference type="SAM" id="Phobius"/>
    </source>
</evidence>
<keyword evidence="1" id="KW-1133">Transmembrane helix</keyword>
<keyword evidence="3" id="KW-1185">Reference proteome</keyword>
<evidence type="ECO:0000313" key="2">
    <source>
        <dbReference type="EMBL" id="SIS88140.1"/>
    </source>
</evidence>
<dbReference type="OrthoDB" id="8688566at2"/>
<dbReference type="EMBL" id="FTOE01000006">
    <property type="protein sequence ID" value="SIS88140.1"/>
    <property type="molecule type" value="Genomic_DNA"/>
</dbReference>
<dbReference type="STRING" id="619304.SAMN05421760_106254"/>
<sequence>MFEIRLPRLFFWLLITVALTLAVAYLAPYQLTVTLYKISLVSLAAVLGYWIDRAVFPYARPHQLMSSKDVAGDCATIRRVILMSAIIIAIALGA</sequence>
<reference evidence="3" key="1">
    <citation type="submission" date="2017-01" db="EMBL/GenBank/DDBJ databases">
        <authorList>
            <person name="Varghese N."/>
            <person name="Submissions S."/>
        </authorList>
    </citation>
    <scope>NUCLEOTIDE SEQUENCE [LARGE SCALE GENOMIC DNA]</scope>
    <source>
        <strain evidence="3">DSM 22306</strain>
    </source>
</reference>
<accession>A0A1N7MQ14</accession>
<keyword evidence="1 2" id="KW-0812">Transmembrane</keyword>
<evidence type="ECO:0000313" key="3">
    <source>
        <dbReference type="Proteomes" id="UP000185999"/>
    </source>
</evidence>
<protein>
    <submittedName>
        <fullName evidence="2">Putative 2/3 transmembrane domain holin</fullName>
    </submittedName>
</protein>
<organism evidence="2 3">
    <name type="scientific">Neptunomonas antarctica</name>
    <dbReference type="NCBI Taxonomy" id="619304"/>
    <lineage>
        <taxon>Bacteria</taxon>
        <taxon>Pseudomonadati</taxon>
        <taxon>Pseudomonadota</taxon>
        <taxon>Gammaproteobacteria</taxon>
        <taxon>Oceanospirillales</taxon>
        <taxon>Oceanospirillaceae</taxon>
        <taxon>Neptunomonas</taxon>
    </lineage>
</organism>